<dbReference type="KEGG" id="pani:DCO16_06260"/>
<protein>
    <submittedName>
        <fullName evidence="1">Uncharacterized protein</fullName>
    </submittedName>
</protein>
<keyword evidence="2" id="KW-1185">Reference proteome</keyword>
<organism evidence="1 2">
    <name type="scientific">Polynucleobacter antarcticus</name>
    <dbReference type="NCBI Taxonomy" id="1743162"/>
    <lineage>
        <taxon>Bacteria</taxon>
        <taxon>Pseudomonadati</taxon>
        <taxon>Pseudomonadota</taxon>
        <taxon>Betaproteobacteria</taxon>
        <taxon>Burkholderiales</taxon>
        <taxon>Burkholderiaceae</taxon>
        <taxon>Polynucleobacter</taxon>
    </lineage>
</organism>
<dbReference type="EMBL" id="CP028941">
    <property type="protein sequence ID" value="QKM62692.1"/>
    <property type="molecule type" value="Genomic_DNA"/>
</dbReference>
<accession>A0A6M9PS49</accession>
<dbReference type="RefSeq" id="WP_173942855.1">
    <property type="nucleotide sequence ID" value="NZ_CBCSCD010000001.1"/>
</dbReference>
<dbReference type="Proteomes" id="UP000500806">
    <property type="component" value="Chromosome"/>
</dbReference>
<name>A0A6M9PS49_9BURK</name>
<dbReference type="AlphaFoldDB" id="A0A6M9PS49"/>
<evidence type="ECO:0000313" key="2">
    <source>
        <dbReference type="Proteomes" id="UP000500806"/>
    </source>
</evidence>
<reference evidence="1 2" key="1">
    <citation type="submission" date="2018-04" db="EMBL/GenBank/DDBJ databases">
        <title>Polynucleobacter sp. LimPoW16 genome.</title>
        <authorList>
            <person name="Hahn M.W."/>
        </authorList>
    </citation>
    <scope>NUCLEOTIDE SEQUENCE [LARGE SCALE GENOMIC DNA]</scope>
    <source>
        <strain evidence="1 2">LimPoW16</strain>
    </source>
</reference>
<sequence>MLSSLIIIALMPLQISPSGDYATVLNRPLAVAAVVDSAQILGLPKLRLRDSRGNPYIANQSVLYESAFVLNRDAGVLIVSNQARRKAFIQSYVRR</sequence>
<gene>
    <name evidence="1" type="ORF">DCO16_06260</name>
</gene>
<evidence type="ECO:0000313" key="1">
    <source>
        <dbReference type="EMBL" id="QKM62692.1"/>
    </source>
</evidence>
<proteinExistence type="predicted"/>